<dbReference type="Pfam" id="PF00929">
    <property type="entry name" value="RNase_T"/>
    <property type="match status" value="1"/>
</dbReference>
<dbReference type="InterPro" id="IPR048841">
    <property type="entry name" value="PAN2_N"/>
</dbReference>
<comment type="subcellular location">
    <subcellularLocation>
        <location evidence="8">Cytoplasm</location>
    </subcellularLocation>
</comment>
<feature type="binding site" evidence="8">
    <location>
        <position position="873"/>
    </location>
    <ligand>
        <name>a divalent metal cation</name>
        <dbReference type="ChEBI" id="CHEBI:60240"/>
        <note>catalytic</note>
    </ligand>
</feature>
<keyword evidence="1 8" id="KW-0963">Cytoplasm</keyword>
<keyword evidence="4 8" id="KW-0540">Nuclease</keyword>
<dbReference type="SUPFAM" id="SSF54001">
    <property type="entry name" value="Cysteine proteinases"/>
    <property type="match status" value="1"/>
</dbReference>
<dbReference type="CDD" id="cd06143">
    <property type="entry name" value="PAN2_exo"/>
    <property type="match status" value="1"/>
</dbReference>
<dbReference type="Proteomes" id="UP001610335">
    <property type="component" value="Unassembled WGS sequence"/>
</dbReference>
<evidence type="ECO:0000256" key="6">
    <source>
        <dbReference type="ARBA" id="ARBA00022801"/>
    </source>
</evidence>
<comment type="domain">
    <text evidence="8">The linker, or PAN3 interaction domain (PID), between the WD40 repeats and the pseudo-UCH domain mediates interaction with PAN3.</text>
</comment>
<proteinExistence type="inferred from homology"/>
<keyword evidence="11" id="KW-1185">Reference proteome</keyword>
<evidence type="ECO:0000256" key="4">
    <source>
        <dbReference type="ARBA" id="ARBA00022722"/>
    </source>
</evidence>
<evidence type="ECO:0000313" key="10">
    <source>
        <dbReference type="EMBL" id="KAL2829793.1"/>
    </source>
</evidence>
<evidence type="ECO:0000256" key="1">
    <source>
        <dbReference type="ARBA" id="ARBA00022490"/>
    </source>
</evidence>
<feature type="binding site" evidence="8">
    <location>
        <position position="980"/>
    </location>
    <ligand>
        <name>a divalent metal cation</name>
        <dbReference type="ChEBI" id="CHEBI:60240"/>
        <note>catalytic</note>
    </ligand>
</feature>
<dbReference type="HAMAP" id="MF_03182">
    <property type="entry name" value="PAN2"/>
    <property type="match status" value="1"/>
</dbReference>
<dbReference type="SUPFAM" id="SSF50978">
    <property type="entry name" value="WD40 repeat-like"/>
    <property type="match status" value="1"/>
</dbReference>
<evidence type="ECO:0000256" key="7">
    <source>
        <dbReference type="ARBA" id="ARBA00022839"/>
    </source>
</evidence>
<keyword evidence="5 8" id="KW-0479">Metal-binding</keyword>
<comment type="caution">
    <text evidence="8">Lacks conserved residue(s) required for the propagation of feature annotation.</text>
</comment>
<comment type="domain">
    <text evidence="8">Contains a pseudo-UCH domain. This ubiquitin C-terminal hydrolase (UCH)-like or ubiquitin specific protease (USP)-like domain is predicted to be catalytically inactive because it lacks the active site catalytic triad characteristic of thiol proteases, with residues at the equivalent structural positions that are incompatible with catalysis, and it cannot bind ubiquitin. It functions as a structural scaffold for intra- and intermolecular interactions in the complex.</text>
</comment>
<comment type="catalytic activity">
    <reaction evidence="8">
        <text>Exonucleolytic cleavage of poly(A) to 5'-AMP.</text>
        <dbReference type="EC" id="3.1.13.4"/>
    </reaction>
</comment>
<protein>
    <recommendedName>
        <fullName evidence="8">PAN2-PAN3 deadenylation complex catalytic subunit PAN2</fullName>
        <ecNumber evidence="8">3.1.13.4</ecNumber>
    </recommendedName>
    <alternativeName>
        <fullName evidence="8">PAB1P-dependent poly(A)-specific ribonuclease</fullName>
    </alternativeName>
    <alternativeName>
        <fullName evidence="8">Poly(A)-nuclease deadenylation complex subunit 2</fullName>
        <shortName evidence="8">PAN deadenylation complex subunit 2</shortName>
    </alternativeName>
</protein>
<feature type="binding site" evidence="8">
    <location>
        <position position="1039"/>
    </location>
    <ligand>
        <name>a divalent metal cation</name>
        <dbReference type="ChEBI" id="CHEBI:60240"/>
        <note>catalytic</note>
    </ligand>
</feature>
<dbReference type="InterPro" id="IPR015943">
    <property type="entry name" value="WD40/YVTN_repeat-like_dom_sf"/>
</dbReference>
<gene>
    <name evidence="8" type="primary">PAN2</name>
    <name evidence="10" type="ORF">BDW59DRAFT_34523</name>
</gene>
<organism evidence="10 11">
    <name type="scientific">Aspergillus cavernicola</name>
    <dbReference type="NCBI Taxonomy" id="176166"/>
    <lineage>
        <taxon>Eukaryota</taxon>
        <taxon>Fungi</taxon>
        <taxon>Dikarya</taxon>
        <taxon>Ascomycota</taxon>
        <taxon>Pezizomycotina</taxon>
        <taxon>Eurotiomycetes</taxon>
        <taxon>Eurotiomycetidae</taxon>
        <taxon>Eurotiales</taxon>
        <taxon>Aspergillaceae</taxon>
        <taxon>Aspergillus</taxon>
        <taxon>Aspergillus subgen. Nidulantes</taxon>
    </lineage>
</organism>
<dbReference type="EMBL" id="JBFXLS010000015">
    <property type="protein sequence ID" value="KAL2829793.1"/>
    <property type="molecule type" value="Genomic_DNA"/>
</dbReference>
<keyword evidence="6 8" id="KW-0378">Hydrolase</keyword>
<evidence type="ECO:0000256" key="3">
    <source>
        <dbReference type="ARBA" id="ARBA00022664"/>
    </source>
</evidence>
<evidence type="ECO:0000256" key="8">
    <source>
        <dbReference type="HAMAP-Rule" id="MF_03182"/>
    </source>
</evidence>
<comment type="activity regulation">
    <text evidence="8">Positively regulated by the regulatory subunit PAN3.</text>
</comment>
<dbReference type="InterPro" id="IPR028889">
    <property type="entry name" value="USP"/>
</dbReference>
<dbReference type="InterPro" id="IPR036322">
    <property type="entry name" value="WD40_repeat_dom_sf"/>
</dbReference>
<evidence type="ECO:0000313" key="11">
    <source>
        <dbReference type="Proteomes" id="UP001610335"/>
    </source>
</evidence>
<reference evidence="10 11" key="1">
    <citation type="submission" date="2024-07" db="EMBL/GenBank/DDBJ databases">
        <title>Section-level genome sequencing and comparative genomics of Aspergillus sections Usti and Cavernicolus.</title>
        <authorList>
            <consortium name="Lawrence Berkeley National Laboratory"/>
            <person name="Nybo J.L."/>
            <person name="Vesth T.C."/>
            <person name="Theobald S."/>
            <person name="Frisvad J.C."/>
            <person name="Larsen T.O."/>
            <person name="Kjaerboelling I."/>
            <person name="Rothschild-Mancinelli K."/>
            <person name="Lyhne E.K."/>
            <person name="Kogle M.E."/>
            <person name="Barry K."/>
            <person name="Clum A."/>
            <person name="Na H."/>
            <person name="Ledsgaard L."/>
            <person name="Lin J."/>
            <person name="Lipzen A."/>
            <person name="Kuo A."/>
            <person name="Riley R."/>
            <person name="Mondo S."/>
            <person name="LaButti K."/>
            <person name="Haridas S."/>
            <person name="Pangalinan J."/>
            <person name="Salamov A.A."/>
            <person name="Simmons B.A."/>
            <person name="Magnuson J.K."/>
            <person name="Chen J."/>
            <person name="Drula E."/>
            <person name="Henrissat B."/>
            <person name="Wiebenga A."/>
            <person name="Lubbers R.J."/>
            <person name="Gomes A.C."/>
            <person name="Makela M.R."/>
            <person name="Stajich J."/>
            <person name="Grigoriev I.V."/>
            <person name="Mortensen U.H."/>
            <person name="De vries R.P."/>
            <person name="Baker S.E."/>
            <person name="Andersen M.R."/>
        </authorList>
    </citation>
    <scope>NUCLEOTIDE SEQUENCE [LARGE SCALE GENOMIC DNA]</scope>
    <source>
        <strain evidence="10 11">CBS 600.67</strain>
    </source>
</reference>
<dbReference type="InterPro" id="IPR036397">
    <property type="entry name" value="RNaseH_sf"/>
</dbReference>
<keyword evidence="3 8" id="KW-0507">mRNA processing</keyword>
<dbReference type="InterPro" id="IPR012337">
    <property type="entry name" value="RNaseH-like_sf"/>
</dbReference>
<dbReference type="InterPro" id="IPR013520">
    <property type="entry name" value="Ribonucl_H"/>
</dbReference>
<comment type="subunit">
    <text evidence="8">Forms a heterotrimer with an asymmetric homodimer of the regulatory subunit PAN3 to form the poly(A)-nuclease (PAN) deadenylation complex.</text>
</comment>
<dbReference type="Pfam" id="PF20770">
    <property type="entry name" value="PAN2_N"/>
    <property type="match status" value="1"/>
</dbReference>
<comment type="cofactor">
    <cofactor evidence="8">
        <name>a divalent metal cation</name>
        <dbReference type="ChEBI" id="CHEBI:60240"/>
    </cofactor>
    <text evidence="8">Binds 2 metal cations per subunit in the catalytic exonuclease domain.</text>
</comment>
<dbReference type="InterPro" id="IPR050785">
    <property type="entry name" value="PAN2-PAN3_catalytic_subunit"/>
</dbReference>
<dbReference type="InterPro" id="IPR028881">
    <property type="entry name" value="PAN2_UCH_dom"/>
</dbReference>
<sequence length="1152" mass="128966">MEQDWNELLRIPFPSPNSHGLPSIATTIAFDDVSELLWAGNEYGRITSFFGPELQRYTSVRAHPVPEGPVRQILFHERGVISTSSKSVHMITRRGLTQWHVAHDEMIDLRCMSFTAQTNRIIVAGCQKVMFTIDIDKGTIVDKLRTEYQYVIMKRSRYLCAATDTGSINALSLSDFSLVKSWKAHGAAINDMDARNDLLVTCGFSVRHLGTPIVDPLVNVYDLKTLSPLPPIPFHAGAAYVRMHPKLQTTSFVASQTGQLQVVDLMNPNAFKLRQATVSFMLGIEVSPSAEALAINDAEGSLQLWGSPAKIHFNEMSKEVEFADIAPRPPPLDWSPETPLNMIGLPYYHERLLSAWPSHLVFEVGSPPALIDQSIIPYLRSGEIGQYAANPKKTRRYQVENTRALASSEPALIAPKFLSEKARESRPDDAIGDTAGVLAGAKISGDSEDDPLLKYSNVEIKYSRFGVDDFDFRFYNQTTFSGLETHIANSFTNSLLQLLKFIPLIRNVSLQHAATSCISENCLLCEMGYLFDMLEKANGQNCQATNLLKTFSSFREASNLGLLEENLTNKSLSSAIQAINRFFLGQIAQDFRKILPTSEDLDIRLATIASESIRCMYCQNEIVRPGNTLVNDLVYPTVDIKQARRNPAFRFSNILRASIEREAQNRGWCNYCRRYQQVAIRKTAHRMPLVMMLNAAVNSPICRRLWTIPGWLPEEIGIALDGAQILCFEGDELRMRVQGKMPGLIVYELIGLVSEIDIQEHQKAHLVSFINVSVSSREQETKSRWHLFNDFLVTEVDKDEALRFNQPWKSPCVLAFQVKDARHIVDDTWKDSLDTTLLFRDWSLNNGRPVESRVMLSDDEKPSPGTPVALDTEFVDLEKAEINVKADGSQEIVRPNKSGLARVSVLRGSGVQEGAPFIDDYISVKEPIVDYVTQYSGIKPGDLDPRTSPHNIVPLKVAYKKLWLLLNLGCVFVGHGLASDFRKINIQVPKKQTVDTQYLFFHPGKNRRLSLRYLAWAVFKEYIQEEHADHNQGHDSIEDARMALRLWKKFQEYDDAGIVNQILEEIFREGSKLGFRPPPRNGVATALSRPGTAVTMQNTSGRNTPSAPDVIAAASAPTTPRQAFRRSIALTPSNGTFSGPGIGEFFSGSPLK</sequence>
<dbReference type="EC" id="3.1.13.4" evidence="8"/>
<dbReference type="PANTHER" id="PTHR15728">
    <property type="entry name" value="DEADENYLATION COMPLEX CATALYTIC SUBUNIT PAN2"/>
    <property type="match status" value="1"/>
</dbReference>
<evidence type="ECO:0000259" key="9">
    <source>
        <dbReference type="PROSITE" id="PS50235"/>
    </source>
</evidence>
<comment type="similarity">
    <text evidence="8">Belongs to the peptidase C19 family. PAN2 subfamily.</text>
</comment>
<evidence type="ECO:0000256" key="2">
    <source>
        <dbReference type="ARBA" id="ARBA00022574"/>
    </source>
</evidence>
<dbReference type="PROSITE" id="PS50235">
    <property type="entry name" value="USP_3"/>
    <property type="match status" value="1"/>
</dbReference>
<keyword evidence="2" id="KW-0853">WD repeat</keyword>
<feature type="domain" description="USP" evidence="9">
    <location>
        <begin position="481"/>
        <end position="819"/>
    </location>
</feature>
<dbReference type="InterPro" id="IPR038765">
    <property type="entry name" value="Papain-like_cys_pep_sf"/>
</dbReference>
<dbReference type="Gene3D" id="3.90.70.10">
    <property type="entry name" value="Cysteine proteinases"/>
    <property type="match status" value="1"/>
</dbReference>
<keyword evidence="7 8" id="KW-0269">Exonuclease</keyword>
<dbReference type="Gene3D" id="3.30.420.10">
    <property type="entry name" value="Ribonuclease H-like superfamily/Ribonuclease H"/>
    <property type="match status" value="1"/>
</dbReference>
<dbReference type="SMART" id="SM00479">
    <property type="entry name" value="EXOIII"/>
    <property type="match status" value="1"/>
</dbReference>
<dbReference type="SUPFAM" id="SSF53098">
    <property type="entry name" value="Ribonuclease H-like"/>
    <property type="match status" value="1"/>
</dbReference>
<comment type="caution">
    <text evidence="10">The sequence shown here is derived from an EMBL/GenBank/DDBJ whole genome shotgun (WGS) entry which is preliminary data.</text>
</comment>
<dbReference type="Pfam" id="PF13423">
    <property type="entry name" value="UCH_1"/>
    <property type="match status" value="1"/>
</dbReference>
<dbReference type="PANTHER" id="PTHR15728:SF0">
    <property type="entry name" value="PAN2-PAN3 DEADENYLATION COMPLEX CATALYTIC SUBUNIT PAN2"/>
    <property type="match status" value="1"/>
</dbReference>
<evidence type="ECO:0000256" key="5">
    <source>
        <dbReference type="ARBA" id="ARBA00022723"/>
    </source>
</evidence>
<dbReference type="InterPro" id="IPR030843">
    <property type="entry name" value="PAN2"/>
</dbReference>
<name>A0ABR4IPU5_9EURO</name>
<comment type="function">
    <text evidence="8">Catalytic subunit of the poly(A)-nuclease (PAN) deadenylation complex, one of two cytoplasmic mRNA deadenylases involved in mRNA turnover. PAN specifically shortens poly(A) tails of RNA and the activity is stimulated by poly(A)-binding protein PAB1. PAN deadenylation is followed by rapid degradation of the shortened mRNA tails by the CCR4-NOT complex. Deadenylated mRNAs are then degraded by two alternative mechanisms, namely exosome-mediated 3'-5' exonucleolytic degradation, or deadenlyation-dependent mRNA decaping and subsequent 5'-3' exonucleolytic degradation by XRN1. May also be involved in post-transcriptional maturation of mRNA poly(A) tails.</text>
</comment>
<accession>A0ABR4IPU5</accession>
<dbReference type="Gene3D" id="2.130.10.10">
    <property type="entry name" value="YVTN repeat-like/Quinoprotein amine dehydrogenase"/>
    <property type="match status" value="1"/>
</dbReference>
<feature type="binding site" evidence="8">
    <location>
        <position position="871"/>
    </location>
    <ligand>
        <name>a divalent metal cation</name>
        <dbReference type="ChEBI" id="CHEBI:60240"/>
        <note>catalytic</note>
    </ligand>
</feature>